<gene>
    <name evidence="1" type="ORF">HRI_004509000</name>
</gene>
<name>A0A9W7J8R4_HIBTR</name>
<evidence type="ECO:0000313" key="1">
    <source>
        <dbReference type="EMBL" id="GMJ08398.1"/>
    </source>
</evidence>
<dbReference type="EMBL" id="BSYR01000051">
    <property type="protein sequence ID" value="GMJ08398.1"/>
    <property type="molecule type" value="Genomic_DNA"/>
</dbReference>
<dbReference type="OrthoDB" id="418757at2759"/>
<sequence length="102" mass="11817">MIQIGYKRYLGAAKKILGMEIHKDRGSRKLWLSQQGYVEKVLDRFGMSKAKPVSTPLANHFKLSTEQCPKTDNEIEKWKAHAIGQVCKYMSKPRRSHWEAVK</sequence>
<keyword evidence="2" id="KW-1185">Reference proteome</keyword>
<evidence type="ECO:0008006" key="3">
    <source>
        <dbReference type="Google" id="ProtNLM"/>
    </source>
</evidence>
<evidence type="ECO:0000313" key="2">
    <source>
        <dbReference type="Proteomes" id="UP001165190"/>
    </source>
</evidence>
<protein>
    <recommendedName>
        <fullName evidence="3">Reverse transcriptase Ty1/copia-type domain-containing protein</fullName>
    </recommendedName>
</protein>
<accession>A0A9W7J8R4</accession>
<dbReference type="AlphaFoldDB" id="A0A9W7J8R4"/>
<comment type="caution">
    <text evidence="1">The sequence shown here is derived from an EMBL/GenBank/DDBJ whole genome shotgun (WGS) entry which is preliminary data.</text>
</comment>
<proteinExistence type="predicted"/>
<reference evidence="1" key="1">
    <citation type="submission" date="2023-05" db="EMBL/GenBank/DDBJ databases">
        <title>Genome and transcriptome analyses reveal genes involved in the formation of fine ridges on petal epidermal cells in Hibiscus trionum.</title>
        <authorList>
            <person name="Koshimizu S."/>
            <person name="Masuda S."/>
            <person name="Ishii T."/>
            <person name="Shirasu K."/>
            <person name="Hoshino A."/>
            <person name="Arita M."/>
        </authorList>
    </citation>
    <scope>NUCLEOTIDE SEQUENCE</scope>
    <source>
        <strain evidence="1">Hamamatsu line</strain>
    </source>
</reference>
<organism evidence="1 2">
    <name type="scientific">Hibiscus trionum</name>
    <name type="common">Flower of an hour</name>
    <dbReference type="NCBI Taxonomy" id="183268"/>
    <lineage>
        <taxon>Eukaryota</taxon>
        <taxon>Viridiplantae</taxon>
        <taxon>Streptophyta</taxon>
        <taxon>Embryophyta</taxon>
        <taxon>Tracheophyta</taxon>
        <taxon>Spermatophyta</taxon>
        <taxon>Magnoliopsida</taxon>
        <taxon>eudicotyledons</taxon>
        <taxon>Gunneridae</taxon>
        <taxon>Pentapetalae</taxon>
        <taxon>rosids</taxon>
        <taxon>malvids</taxon>
        <taxon>Malvales</taxon>
        <taxon>Malvaceae</taxon>
        <taxon>Malvoideae</taxon>
        <taxon>Hibiscus</taxon>
    </lineage>
</organism>
<dbReference type="Proteomes" id="UP001165190">
    <property type="component" value="Unassembled WGS sequence"/>
</dbReference>